<protein>
    <submittedName>
        <fullName evidence="3">FecR family protein</fullName>
    </submittedName>
</protein>
<reference evidence="3 4" key="1">
    <citation type="submission" date="2019-06" db="EMBL/GenBank/DDBJ databases">
        <title>Sorghum-associated microbial communities from plants grown in Nebraska, USA.</title>
        <authorList>
            <person name="Schachtman D."/>
        </authorList>
    </citation>
    <scope>NUCLEOTIDE SEQUENCE [LARGE SCALE GENOMIC DNA]</scope>
    <source>
        <strain evidence="3 4">1209</strain>
    </source>
</reference>
<dbReference type="OrthoDB" id="625980at2"/>
<dbReference type="InterPro" id="IPR006860">
    <property type="entry name" value="FecR"/>
</dbReference>
<gene>
    <name evidence="3" type="ORF">FHW36_105328</name>
</gene>
<dbReference type="GO" id="GO:0016989">
    <property type="term" value="F:sigma factor antagonist activity"/>
    <property type="evidence" value="ECO:0007669"/>
    <property type="project" value="TreeGrafter"/>
</dbReference>
<dbReference type="PIRSF" id="PIRSF018266">
    <property type="entry name" value="FecR"/>
    <property type="match status" value="1"/>
</dbReference>
<keyword evidence="4" id="KW-1185">Reference proteome</keyword>
<evidence type="ECO:0000313" key="3">
    <source>
        <dbReference type="EMBL" id="TWF39888.1"/>
    </source>
</evidence>
<dbReference type="InterPro" id="IPR032508">
    <property type="entry name" value="FecR_C"/>
</dbReference>
<dbReference type="Pfam" id="PF16344">
    <property type="entry name" value="FecR_C"/>
    <property type="match status" value="1"/>
</dbReference>
<feature type="domain" description="FecR protein" evidence="1">
    <location>
        <begin position="175"/>
        <end position="269"/>
    </location>
</feature>
<dbReference type="AlphaFoldDB" id="A0A561PP62"/>
<evidence type="ECO:0000259" key="1">
    <source>
        <dbReference type="Pfam" id="PF04773"/>
    </source>
</evidence>
<dbReference type="RefSeq" id="WP_145671065.1">
    <property type="nucleotide sequence ID" value="NZ_VIWO01000005.1"/>
</dbReference>
<dbReference type="PANTHER" id="PTHR30273">
    <property type="entry name" value="PERIPLASMIC SIGNAL SENSOR AND SIGMA FACTOR ACTIVATOR FECR-RELATED"/>
    <property type="match status" value="1"/>
</dbReference>
<dbReference type="Gene3D" id="2.60.120.1440">
    <property type="match status" value="1"/>
</dbReference>
<sequence length="383" mass="41791">METNELAILSEKYLAGKASEEETTRLLQWYNAYDEAALTVHMAAAVGETEASLEQRMQARLLAATLPPESQPRLRPVFYKSWRVAAAVVLLLGAGITYYVSTSKPKNSMAAKALPIAPGGDKATLTLSDGSVVDLDTTGSGWATIQGSSKVQKSGKGEIVYQHGGPAAESVSNNVLRTPRGGQFKIKLPDGTDAWLNASSSISYPTAFAGKERAVTVTGEVYFEVAANAHQPFSVRVNNMEILVLGTHFNVNAYPDESTMNTTLLEGAVLVRAGSQYKQLDPGQQARVMPGKEEIAFVKKADVNNVMAWKNGYFSFDDADIPTVMRQLSRWYNIEVSYAGKIPEEKFTGEIGRSLTQEQLLKILAQAKIQFKVEEGRKLIIYP</sequence>
<feature type="domain" description="Protein FecR C-terminal" evidence="2">
    <location>
        <begin position="313"/>
        <end position="381"/>
    </location>
</feature>
<name>A0A561PP62_9BACT</name>
<accession>A0A561PP62</accession>
<evidence type="ECO:0000313" key="4">
    <source>
        <dbReference type="Proteomes" id="UP000320811"/>
    </source>
</evidence>
<dbReference type="InterPro" id="IPR012373">
    <property type="entry name" value="Ferrdict_sens_TM"/>
</dbReference>
<dbReference type="Proteomes" id="UP000320811">
    <property type="component" value="Unassembled WGS sequence"/>
</dbReference>
<dbReference type="Pfam" id="PF04773">
    <property type="entry name" value="FecR"/>
    <property type="match status" value="1"/>
</dbReference>
<dbReference type="EMBL" id="VIWO01000005">
    <property type="protein sequence ID" value="TWF39888.1"/>
    <property type="molecule type" value="Genomic_DNA"/>
</dbReference>
<evidence type="ECO:0000259" key="2">
    <source>
        <dbReference type="Pfam" id="PF16344"/>
    </source>
</evidence>
<comment type="caution">
    <text evidence="3">The sequence shown here is derived from an EMBL/GenBank/DDBJ whole genome shotgun (WGS) entry which is preliminary data.</text>
</comment>
<dbReference type="Gene3D" id="3.55.50.30">
    <property type="match status" value="1"/>
</dbReference>
<organism evidence="3 4">
    <name type="scientific">Chitinophaga polysaccharea</name>
    <dbReference type="NCBI Taxonomy" id="1293035"/>
    <lineage>
        <taxon>Bacteria</taxon>
        <taxon>Pseudomonadati</taxon>
        <taxon>Bacteroidota</taxon>
        <taxon>Chitinophagia</taxon>
        <taxon>Chitinophagales</taxon>
        <taxon>Chitinophagaceae</taxon>
        <taxon>Chitinophaga</taxon>
    </lineage>
</organism>
<proteinExistence type="predicted"/>
<dbReference type="PANTHER" id="PTHR30273:SF2">
    <property type="entry name" value="PROTEIN FECR"/>
    <property type="match status" value="1"/>
</dbReference>